<sequence>MLHGEDSVEQRRLLARRRDLTRAIPNRRVGRGWGSESLFVVSPNILISSSPFDALGTRPRSCRRQRQRAKGVDEGLFQGNCVRRALRNAGTGRAKMSRLDPGPANGGRTPRQEALRAAGDSKDYHPVILPRNLLHYHVGSGAEVRRKQNEIQGRAVNGGGCRRHVRIGEKVALRRTPIQYVLTLHAQNMGRVTLQGGDGRTPIAVSGVEVARNDVYVVGR</sequence>
<name>A0A3R7ND70_9TRYP</name>
<comment type="caution">
    <text evidence="2">The sequence shown here is derived from an EMBL/GenBank/DDBJ whole genome shotgun (WGS) entry which is preliminary data.</text>
</comment>
<dbReference type="RefSeq" id="XP_029224348.1">
    <property type="nucleotide sequence ID" value="XM_029375554.1"/>
</dbReference>
<dbReference type="EMBL" id="MKKU01000854">
    <property type="protein sequence ID" value="RNF00934.1"/>
    <property type="molecule type" value="Genomic_DNA"/>
</dbReference>
<dbReference type="AlphaFoldDB" id="A0A3R7ND70"/>
<feature type="region of interest" description="Disordered" evidence="1">
    <location>
        <begin position="89"/>
        <end position="112"/>
    </location>
</feature>
<gene>
    <name evidence="2" type="ORF">Tco025E_08711</name>
</gene>
<dbReference type="Proteomes" id="UP000284403">
    <property type="component" value="Unassembled WGS sequence"/>
</dbReference>
<dbReference type="GeneID" id="40322322"/>
<reference evidence="2 3" key="1">
    <citation type="journal article" date="2018" name="BMC Genomics">
        <title>Genomic comparison of Trypanosoma conorhini and Trypanosoma rangeli to Trypanosoma cruzi strains of high and low virulence.</title>
        <authorList>
            <person name="Bradwell K.R."/>
            <person name="Koparde V.N."/>
            <person name="Matveyev A.V."/>
            <person name="Serrano M.G."/>
            <person name="Alves J.M."/>
            <person name="Parikh H."/>
            <person name="Huang B."/>
            <person name="Lee V."/>
            <person name="Espinosa-Alvarez O."/>
            <person name="Ortiz P.A."/>
            <person name="Costa-Martins A.G."/>
            <person name="Teixeira M.M."/>
            <person name="Buck G.A."/>
        </authorList>
    </citation>
    <scope>NUCLEOTIDE SEQUENCE [LARGE SCALE GENOMIC DNA]</scope>
    <source>
        <strain evidence="2 3">025E</strain>
    </source>
</reference>
<evidence type="ECO:0000256" key="1">
    <source>
        <dbReference type="SAM" id="MobiDB-lite"/>
    </source>
</evidence>
<organism evidence="2 3">
    <name type="scientific">Trypanosoma conorhini</name>
    <dbReference type="NCBI Taxonomy" id="83891"/>
    <lineage>
        <taxon>Eukaryota</taxon>
        <taxon>Discoba</taxon>
        <taxon>Euglenozoa</taxon>
        <taxon>Kinetoplastea</taxon>
        <taxon>Metakinetoplastina</taxon>
        <taxon>Trypanosomatida</taxon>
        <taxon>Trypanosomatidae</taxon>
        <taxon>Trypanosoma</taxon>
    </lineage>
</organism>
<protein>
    <submittedName>
        <fullName evidence="2">Uncharacterized protein</fullName>
    </submittedName>
</protein>
<evidence type="ECO:0000313" key="2">
    <source>
        <dbReference type="EMBL" id="RNF00934.1"/>
    </source>
</evidence>
<evidence type="ECO:0000313" key="3">
    <source>
        <dbReference type="Proteomes" id="UP000284403"/>
    </source>
</evidence>
<keyword evidence="3" id="KW-1185">Reference proteome</keyword>
<proteinExistence type="predicted"/>
<accession>A0A3R7ND70</accession>